<dbReference type="Proteomes" id="UP001165121">
    <property type="component" value="Unassembled WGS sequence"/>
</dbReference>
<feature type="compositionally biased region" description="Polar residues" evidence="1">
    <location>
        <begin position="103"/>
        <end position="116"/>
    </location>
</feature>
<feature type="region of interest" description="Disordered" evidence="1">
    <location>
        <begin position="50"/>
        <end position="70"/>
    </location>
</feature>
<evidence type="ECO:0000313" key="2">
    <source>
        <dbReference type="EMBL" id="GMF49246.1"/>
    </source>
</evidence>
<name>A0A9W6Y046_9STRA</name>
<evidence type="ECO:0000313" key="3">
    <source>
        <dbReference type="Proteomes" id="UP001165121"/>
    </source>
</evidence>
<protein>
    <submittedName>
        <fullName evidence="2">Unnamed protein product</fullName>
    </submittedName>
</protein>
<gene>
    <name evidence="2" type="ORF">Pfra01_001938300</name>
</gene>
<organism evidence="2 3">
    <name type="scientific">Phytophthora fragariaefolia</name>
    <dbReference type="NCBI Taxonomy" id="1490495"/>
    <lineage>
        <taxon>Eukaryota</taxon>
        <taxon>Sar</taxon>
        <taxon>Stramenopiles</taxon>
        <taxon>Oomycota</taxon>
        <taxon>Peronosporomycetes</taxon>
        <taxon>Peronosporales</taxon>
        <taxon>Peronosporaceae</taxon>
        <taxon>Phytophthora</taxon>
    </lineage>
</organism>
<comment type="caution">
    <text evidence="2">The sequence shown here is derived from an EMBL/GenBank/DDBJ whole genome shotgun (WGS) entry which is preliminary data.</text>
</comment>
<keyword evidence="3" id="KW-1185">Reference proteome</keyword>
<dbReference type="OrthoDB" id="77527at2759"/>
<evidence type="ECO:0000256" key="1">
    <source>
        <dbReference type="SAM" id="MobiDB-lite"/>
    </source>
</evidence>
<feature type="region of interest" description="Disordered" evidence="1">
    <location>
        <begin position="359"/>
        <end position="419"/>
    </location>
</feature>
<proteinExistence type="predicted"/>
<feature type="compositionally biased region" description="Polar residues" evidence="1">
    <location>
        <begin position="378"/>
        <end position="398"/>
    </location>
</feature>
<accession>A0A9W6Y046</accession>
<feature type="region of interest" description="Disordered" evidence="1">
    <location>
        <begin position="103"/>
        <end position="135"/>
    </location>
</feature>
<feature type="compositionally biased region" description="Basic and acidic residues" evidence="1">
    <location>
        <begin position="119"/>
        <end position="135"/>
    </location>
</feature>
<reference evidence="2" key="1">
    <citation type="submission" date="2023-04" db="EMBL/GenBank/DDBJ databases">
        <title>Phytophthora fragariaefolia NBRC 109709.</title>
        <authorList>
            <person name="Ichikawa N."/>
            <person name="Sato H."/>
            <person name="Tonouchi N."/>
        </authorList>
    </citation>
    <scope>NUCLEOTIDE SEQUENCE</scope>
    <source>
        <strain evidence="2">NBRC 109709</strain>
    </source>
</reference>
<dbReference type="EMBL" id="BSXT01002506">
    <property type="protein sequence ID" value="GMF49246.1"/>
    <property type="molecule type" value="Genomic_DNA"/>
</dbReference>
<dbReference type="AlphaFoldDB" id="A0A9W6Y046"/>
<sequence>MTLDRRQNYGIKAVKGSSAGVPTKFASIQERRVMKKVAQPEHVYTGCVPYTPDDDESDGVPKKKNPPILGYRGHLRHDEDRIGTTFTQGLVIASRSAEQTFPLSSTKARSVNNQPRQVHFADDKNRQRKPTGADKVVDISPWSGYGQFDHASGYGNFAAPPLLGGNKSMSPRSGYGAFYDASGYGAFAPPPARGGLSDQSGYGEFEDVSGYGAFAAPPPKGGMSPRSGYGAFEDASGYGAFAAPPQMSPRPGYRDPIDKSSGNKAFAGSISSRSGYDAFDNTIGYSAFAARPAGMSPRSGYGAFDDASGYGAFAAHPAEEGMSPRSGYGGFDNVSGYGAFAAPPEAMSPRSGYDKFDDASGYGHFASPPVSNDEKQGNCDSPSGNLHTHGNHTRQSNQTKDHQQQQRQRSASQTNMVRSTDPILQAKYQQAMVRIGGEQAALRLWVAAAQTIWQRHTKRTELLQAVKRSFEKHERTSTLHIYLRSME</sequence>